<dbReference type="RefSeq" id="WP_395822047.1">
    <property type="nucleotide sequence ID" value="NZ_CP043494.1"/>
</dbReference>
<evidence type="ECO:0000313" key="7">
    <source>
        <dbReference type="EMBL" id="WNG46024.1"/>
    </source>
</evidence>
<dbReference type="Proteomes" id="UP001611383">
    <property type="component" value="Chromosome"/>
</dbReference>
<keyword evidence="4" id="KW-0560">Oxidoreductase</keyword>
<accession>A0ABY9WS65</accession>
<protein>
    <submittedName>
        <fullName evidence="7">Alpha-hydroxy-acid oxidizing protein</fullName>
    </submittedName>
</protein>
<feature type="domain" description="FMN hydroxy acid dehydrogenase" evidence="6">
    <location>
        <begin position="1"/>
        <end position="354"/>
    </location>
</feature>
<evidence type="ECO:0000256" key="1">
    <source>
        <dbReference type="ARBA" id="ARBA00001917"/>
    </source>
</evidence>
<dbReference type="PIRSF" id="PIRSF000138">
    <property type="entry name" value="Al-hdrx_acd_dh"/>
    <property type="match status" value="1"/>
</dbReference>
<dbReference type="Pfam" id="PF01070">
    <property type="entry name" value="FMN_dh"/>
    <property type="match status" value="1"/>
</dbReference>
<evidence type="ECO:0000256" key="2">
    <source>
        <dbReference type="ARBA" id="ARBA00022630"/>
    </source>
</evidence>
<dbReference type="InterPro" id="IPR000262">
    <property type="entry name" value="FMN-dep_DH"/>
</dbReference>
<dbReference type="InterPro" id="IPR037396">
    <property type="entry name" value="FMN_HAD"/>
</dbReference>
<dbReference type="PANTHER" id="PTHR10578:SF107">
    <property type="entry name" value="2-HYDROXYACID OXIDASE 1"/>
    <property type="match status" value="1"/>
</dbReference>
<dbReference type="InterPro" id="IPR013785">
    <property type="entry name" value="Aldolase_TIM"/>
</dbReference>
<keyword evidence="3" id="KW-0288">FMN</keyword>
<dbReference type="PROSITE" id="PS00557">
    <property type="entry name" value="FMN_HYDROXY_ACID_DH_1"/>
    <property type="match status" value="1"/>
</dbReference>
<dbReference type="Gene3D" id="3.20.20.70">
    <property type="entry name" value="Aldolase class I"/>
    <property type="match status" value="1"/>
</dbReference>
<dbReference type="InterPro" id="IPR008259">
    <property type="entry name" value="FMN_hydac_DH_AS"/>
</dbReference>
<evidence type="ECO:0000259" key="6">
    <source>
        <dbReference type="PROSITE" id="PS51349"/>
    </source>
</evidence>
<evidence type="ECO:0000256" key="4">
    <source>
        <dbReference type="ARBA" id="ARBA00023002"/>
    </source>
</evidence>
<dbReference type="CDD" id="cd02809">
    <property type="entry name" value="alpha_hydroxyacid_oxid_FMN"/>
    <property type="match status" value="1"/>
</dbReference>
<keyword evidence="8" id="KW-1185">Reference proteome</keyword>
<keyword evidence="2" id="KW-0285">Flavoprotein</keyword>
<reference evidence="7 8" key="1">
    <citation type="submission" date="2019-08" db="EMBL/GenBank/DDBJ databases">
        <title>Archangium and Cystobacter genomes.</title>
        <authorList>
            <person name="Chen I.-C.K."/>
            <person name="Wielgoss S."/>
        </authorList>
    </citation>
    <scope>NUCLEOTIDE SEQUENCE [LARGE SCALE GENOMIC DNA]</scope>
    <source>
        <strain evidence="7 8">Cbm 6</strain>
    </source>
</reference>
<dbReference type="PROSITE" id="PS51349">
    <property type="entry name" value="FMN_HYDROXY_ACID_DH_2"/>
    <property type="match status" value="1"/>
</dbReference>
<dbReference type="SUPFAM" id="SSF51395">
    <property type="entry name" value="FMN-linked oxidoreductases"/>
    <property type="match status" value="1"/>
</dbReference>
<proteinExistence type="inferred from homology"/>
<evidence type="ECO:0000313" key="8">
    <source>
        <dbReference type="Proteomes" id="UP001611383"/>
    </source>
</evidence>
<organism evidence="7 8">
    <name type="scientific">Archangium minus</name>
    <dbReference type="NCBI Taxonomy" id="83450"/>
    <lineage>
        <taxon>Bacteria</taxon>
        <taxon>Pseudomonadati</taxon>
        <taxon>Myxococcota</taxon>
        <taxon>Myxococcia</taxon>
        <taxon>Myxococcales</taxon>
        <taxon>Cystobacterineae</taxon>
        <taxon>Archangiaceae</taxon>
        <taxon>Archangium</taxon>
    </lineage>
</organism>
<comment type="cofactor">
    <cofactor evidence="1">
        <name>FMN</name>
        <dbReference type="ChEBI" id="CHEBI:58210"/>
    </cofactor>
</comment>
<name>A0ABY9WS65_9BACT</name>
<sequence length="361" mass="38316">MKALSLRELEAEAQRRLEPGAYDLFAGGADDEVTLRANENAFARLGLVPRVLRGRGRPQLETTLLGCRTSMPIVIAPTAFHRLAHPDGERATARAAAAAGAIMTVSMASTTAIEEIAEASAGGTLWFQLYLQPDLGFTEALIRRVEAAGCKALVVTVDSPVFGRRERDLRNGFTDLPSGLCCENMRPAGPGGTRGPARPIAFSEALSWEHIDWLRKSTSLPLVLKGLVHPADAKMALERGVDAVLVSNHGGRQLDTIPATLELLPPIAEAIGGRLPILLDGGIRRGTDIVKALALGANAVAIGRPVLWGLAAEGEAGVAHVLETLRSELERAMALCGCGSASDVGPELLHVSRWEKQCRTS</sequence>
<dbReference type="EMBL" id="CP043494">
    <property type="protein sequence ID" value="WNG46024.1"/>
    <property type="molecule type" value="Genomic_DNA"/>
</dbReference>
<evidence type="ECO:0000256" key="3">
    <source>
        <dbReference type="ARBA" id="ARBA00022643"/>
    </source>
</evidence>
<evidence type="ECO:0000256" key="5">
    <source>
        <dbReference type="ARBA" id="ARBA00024042"/>
    </source>
</evidence>
<dbReference type="InterPro" id="IPR012133">
    <property type="entry name" value="Alpha-hydoxy_acid_DH_FMN"/>
</dbReference>
<comment type="similarity">
    <text evidence="5">Belongs to the FMN-dependent alpha-hydroxy acid dehydrogenase family.</text>
</comment>
<dbReference type="PANTHER" id="PTHR10578">
    <property type="entry name" value="S -2-HYDROXY-ACID OXIDASE-RELATED"/>
    <property type="match status" value="1"/>
</dbReference>
<gene>
    <name evidence="7" type="ORF">F0U60_19330</name>
</gene>